<sequence>MIDERSLLSIGFLLVFIGIIVIMGAFLYMFMKSPSSSSEVQGGGIIFIGPIPIIFGSSKNITKSLLIVAMVISLVLIVVYILSFLRGSGYL</sequence>
<dbReference type="EMBL" id="JADEZV010000001">
    <property type="protein sequence ID" value="MBE9390742.1"/>
    <property type="molecule type" value="Genomic_DNA"/>
</dbReference>
<evidence type="ECO:0000313" key="3">
    <source>
        <dbReference type="Proteomes" id="UP000652307"/>
    </source>
</evidence>
<protein>
    <submittedName>
        <fullName evidence="2">DUF131 domain-containing protein</fullName>
    </submittedName>
</protein>
<comment type="caution">
    <text evidence="2">The sequence shown here is derived from an EMBL/GenBank/DDBJ whole genome shotgun (WGS) entry which is preliminary data.</text>
</comment>
<feature type="transmembrane region" description="Helical" evidence="1">
    <location>
        <begin position="40"/>
        <end position="58"/>
    </location>
</feature>
<dbReference type="RefSeq" id="WP_014558514.1">
    <property type="nucleotide sequence ID" value="NZ_JADEZV010000001.1"/>
</dbReference>
<dbReference type="NCBIfam" id="TIGR00304">
    <property type="entry name" value="TIGR00304 family membrane protein"/>
    <property type="match status" value="1"/>
</dbReference>
<feature type="transmembrane region" description="Helical" evidence="1">
    <location>
        <begin position="65"/>
        <end position="85"/>
    </location>
</feature>
<dbReference type="GeneID" id="12450492"/>
<organism evidence="2 3">
    <name type="scientific">Fervidicoccus fontis</name>
    <dbReference type="NCBI Taxonomy" id="683846"/>
    <lineage>
        <taxon>Archaea</taxon>
        <taxon>Thermoproteota</taxon>
        <taxon>Thermoprotei</taxon>
        <taxon>Fervidicoccales</taxon>
        <taxon>Fervidicoccaceae</taxon>
        <taxon>Fervidicoccus</taxon>
    </lineage>
</organism>
<reference evidence="2" key="1">
    <citation type="submission" date="2020-10" db="EMBL/GenBank/DDBJ databases">
        <title>Fervidococcus fontis strain 3639Fd - the first crenarchaeon capable of growth on lipids.</title>
        <authorList>
            <person name="Kochetkova T.V."/>
            <person name="Elcheninov A.G."/>
            <person name="Toschakov S.V."/>
            <person name="Kublanov I.V."/>
        </authorList>
    </citation>
    <scope>NUCLEOTIDE SEQUENCE</scope>
    <source>
        <strain evidence="2">3639Fd</strain>
    </source>
</reference>
<feature type="transmembrane region" description="Helical" evidence="1">
    <location>
        <begin position="7"/>
        <end position="28"/>
    </location>
</feature>
<keyword evidence="1" id="KW-0812">Transmembrane</keyword>
<keyword evidence="1" id="KW-0472">Membrane</keyword>
<dbReference type="AlphaFoldDB" id="A0A843AA88"/>
<name>A0A843AA88_9CREN</name>
<dbReference type="OMA" id="FIFMIWR"/>
<evidence type="ECO:0000313" key="2">
    <source>
        <dbReference type="EMBL" id="MBE9390742.1"/>
    </source>
</evidence>
<dbReference type="Pfam" id="PF01998">
    <property type="entry name" value="DUF131"/>
    <property type="match status" value="1"/>
</dbReference>
<gene>
    <name evidence="2" type="ORF">IOK49_01400</name>
</gene>
<dbReference type="InterPro" id="IPR002849">
    <property type="entry name" value="DUF131"/>
</dbReference>
<dbReference type="Proteomes" id="UP000652307">
    <property type="component" value="Unassembled WGS sequence"/>
</dbReference>
<keyword evidence="1" id="KW-1133">Transmembrane helix</keyword>
<proteinExistence type="predicted"/>
<evidence type="ECO:0000256" key="1">
    <source>
        <dbReference type="SAM" id="Phobius"/>
    </source>
</evidence>
<accession>A0A843AA88</accession>